<keyword evidence="1" id="KW-0732">Signal</keyword>
<organism evidence="2">
    <name type="scientific">Leifsonia sp. NPDC080035</name>
    <dbReference type="NCBI Taxonomy" id="3143936"/>
    <lineage>
        <taxon>Bacteria</taxon>
        <taxon>Bacillati</taxon>
        <taxon>Actinomycetota</taxon>
        <taxon>Actinomycetes</taxon>
        <taxon>Micrococcales</taxon>
        <taxon>Microbacteriaceae</taxon>
        <taxon>Leifsonia</taxon>
    </lineage>
</organism>
<dbReference type="RefSeq" id="WP_348789998.1">
    <property type="nucleotide sequence ID" value="NZ_CP157390.1"/>
</dbReference>
<dbReference type="SUPFAM" id="SSF53850">
    <property type="entry name" value="Periplasmic binding protein-like II"/>
    <property type="match status" value="1"/>
</dbReference>
<evidence type="ECO:0008006" key="3">
    <source>
        <dbReference type="Google" id="ProtNLM"/>
    </source>
</evidence>
<dbReference type="EMBL" id="CP157390">
    <property type="protein sequence ID" value="XBM50088.1"/>
    <property type="molecule type" value="Genomic_DNA"/>
</dbReference>
<evidence type="ECO:0000256" key="1">
    <source>
        <dbReference type="SAM" id="SignalP"/>
    </source>
</evidence>
<feature type="signal peptide" evidence="1">
    <location>
        <begin position="1"/>
        <end position="24"/>
    </location>
</feature>
<proteinExistence type="predicted"/>
<name>A0AAU7GJ49_9MICO</name>
<dbReference type="Gene3D" id="3.40.190.10">
    <property type="entry name" value="Periplasmic binding protein-like II"/>
    <property type="match status" value="1"/>
</dbReference>
<accession>A0AAU7GJ49</accession>
<sequence length="67" mass="7101">MTKLRRVVAVAAAAALLAGVTACSSNGSGSGSDEKVTLQYWMWDDTQVPAYQQCAADFHKANPNITI</sequence>
<protein>
    <recommendedName>
        <fullName evidence="3">Sugar ABC transporter substrate-binding protein</fullName>
    </recommendedName>
</protein>
<reference evidence="2" key="1">
    <citation type="submission" date="2024-05" db="EMBL/GenBank/DDBJ databases">
        <title>The Natural Products Discovery Center: Release of the First 8490 Sequenced Strains for Exploring Actinobacteria Biosynthetic Diversity.</title>
        <authorList>
            <person name="Kalkreuter E."/>
            <person name="Kautsar S.A."/>
            <person name="Yang D."/>
            <person name="Bader C.D."/>
            <person name="Teijaro C.N."/>
            <person name="Fluegel L."/>
            <person name="Davis C.M."/>
            <person name="Simpson J.R."/>
            <person name="Lauterbach L."/>
            <person name="Steele A.D."/>
            <person name="Gui C."/>
            <person name="Meng S."/>
            <person name="Li G."/>
            <person name="Viehrig K."/>
            <person name="Ye F."/>
            <person name="Su P."/>
            <person name="Kiefer A.F."/>
            <person name="Nichols A."/>
            <person name="Cepeda A.J."/>
            <person name="Yan W."/>
            <person name="Fan B."/>
            <person name="Jiang Y."/>
            <person name="Adhikari A."/>
            <person name="Zheng C.-J."/>
            <person name="Schuster L."/>
            <person name="Cowan T.M."/>
            <person name="Smanski M.J."/>
            <person name="Chevrette M.G."/>
            <person name="de Carvalho L.P.S."/>
            <person name="Shen B."/>
        </authorList>
    </citation>
    <scope>NUCLEOTIDE SEQUENCE</scope>
    <source>
        <strain evidence="2">NPDC080035</strain>
    </source>
</reference>
<dbReference type="PROSITE" id="PS51257">
    <property type="entry name" value="PROKAR_LIPOPROTEIN"/>
    <property type="match status" value="1"/>
</dbReference>
<dbReference type="AlphaFoldDB" id="A0AAU7GJ49"/>
<gene>
    <name evidence="2" type="ORF">AAME72_09490</name>
</gene>
<evidence type="ECO:0000313" key="2">
    <source>
        <dbReference type="EMBL" id="XBM50088.1"/>
    </source>
</evidence>
<feature type="chain" id="PRO_5043582620" description="Sugar ABC transporter substrate-binding protein" evidence="1">
    <location>
        <begin position="25"/>
        <end position="67"/>
    </location>
</feature>